<reference evidence="18" key="1">
    <citation type="submission" date="2021-02" db="EMBL/GenBank/DDBJ databases">
        <authorList>
            <person name="Dougan E. K."/>
            <person name="Rhodes N."/>
            <person name="Thang M."/>
            <person name="Chan C."/>
        </authorList>
    </citation>
    <scope>NUCLEOTIDE SEQUENCE</scope>
</reference>
<evidence type="ECO:0000256" key="8">
    <source>
        <dbReference type="ARBA" id="ARBA00022837"/>
    </source>
</evidence>
<evidence type="ECO:0000256" key="6">
    <source>
        <dbReference type="ARBA" id="ARBA00022723"/>
    </source>
</evidence>
<sequence length="1568" mass="171555">MSELRQPQGGVQTSERSNAEAGLRRWIVGTLRRLAGGSSGPLHASWRLFRRSVAGPSPVRLDPFGTIDLLHQALKDLALTREQQEVFERVVSCNARFWQIAVDGCLDGSPPWRRHVALNLALLRVYHRHLAAQRIVDELTSPLLGSLSYPEAVEALRYCRWALAAYSGRGLRDGTEKIQSEGTSKMAAPVNANMPCSPSSVLLSDLDDTAQASDPLCPRFLLAEDVERGELIISVRGTQSLSDLFADLVGDAEDFAGGKAHAGILHTARRLLERLHPHLKEGLSRLDTGTGTRLVLCGHSLGAGVCQLLAVLLLGGEKSSWTLPRGTELRCFLFAPPPVFGIEPVQRTNSFSRILSFRFRPAVPSAVERVREATLAFAVNYDIIPRTSLHNGYKLFQEARVIDDFVVWGKREVLRKLGQTESESQVAVALELQDALCKGASSRPAPGNPFPTQHAVTSRLFHVVMVPGGTAAFSSPTLSLAEEPSPAVQSDQSERDTRLVNSSQEADQDAAPGPRACGRWVLKRSDHLRQWRRRFAWIEAGDLCFALSPKDPLRSSVPLTADSTLIMLLGQPSSLPFPAGMNATMSFRPDEPASGTTAESTATIKATRDFATPWAFHVQTASCWSGIEPQHGRGHGESAAGLPSIQSCAAAEVFLCTESAAERDAWLTDLAAAVREARRRCIRVLPAVSSEDFGREALLADGLMNDHDAGRYEVALEALIDQLRCVRDAESPTEQENVDNGTLFLNVTTVDVARVFRENIREDDSVVMRMDCEGSEYELLRHLMLSGWLCKLRRLYLEAHAMTRPKLNKFRTFDVLLPWLLEPCGTEVFVDTGYHNTAESLALWPKQDGVCRWCPMLYVPFQGASHRRCPAGSIWQCFDETYTCERCCNAQRFGAMGDEKCWRRGRPVAEGRPLKSGGIGYSLPDDVLQRILESKFQTKGGGEAILRLVGPEARPEPSPAIFSYEMCCASMVGELVPGLAPFFHSQSSGEYYRSDAVDKKPHAALPPWKAKAAKEAATKDANQTVAKPETASSLCANFAGLYQDSGGGVVQVSQLGCTIHAENAAQRWSADARADGVQVFLWEHTGALKDGFISWSNQAVWVLLHAEDPAARRFQGAISEKSQPEKSCTLGQLGISAELSHVVRNLGAYAGDPLCEQQVFEFFGLSDKGCCGNPGNISGGEGVLVVDTVAAEAEEEVKTLPSSKALEDGTGKTPTTTCGLSFGDPSPSSWGASPTSPGTEDFCLSKTGSALTEGGSVSGDFEALQLPELPDKAPLEEDQIVVSGLKARMQKARENLAALRERVQVEILQGRAPQSPEEARELGFYSTSTLMRYLCMQDGDVNKALKAMKDTMEWRKRMFHSALFPQGSSMPCCRACMRDPLSHCFLCVGKDVLGRHVIYSCTGRAGNKTPEDGIEHMASEMERLFRNSTMPGSVAWIVDFAGFGFADCNPKIGALAFPMFASHYPERFGQIVCLSLPYAFYPIYAAGNKIFDKETMAKVKILKGDKDWKRYGDAYWSHDPGMRRWLDAAVKCKGVPGGFPSAEFTQDLQPGPEHVCATSRFMVLLNQF</sequence>
<dbReference type="InterPro" id="IPR029058">
    <property type="entry name" value="AB_hydrolase_fold"/>
</dbReference>
<dbReference type="CDD" id="cd00519">
    <property type="entry name" value="Lipase_3"/>
    <property type="match status" value="1"/>
</dbReference>
<comment type="catalytic activity">
    <reaction evidence="13">
        <text>a 1,2-diacyl-sn-glycerol + H2O = a 2-acylglycerol + a fatty acid + H(+)</text>
        <dbReference type="Rhea" id="RHEA:33275"/>
        <dbReference type="ChEBI" id="CHEBI:15377"/>
        <dbReference type="ChEBI" id="CHEBI:15378"/>
        <dbReference type="ChEBI" id="CHEBI:17389"/>
        <dbReference type="ChEBI" id="CHEBI:17815"/>
        <dbReference type="ChEBI" id="CHEBI:28868"/>
        <dbReference type="EC" id="3.1.1.116"/>
    </reaction>
    <physiologicalReaction direction="left-to-right" evidence="13">
        <dbReference type="Rhea" id="RHEA:33276"/>
    </physiologicalReaction>
</comment>
<keyword evidence="11" id="KW-0443">Lipid metabolism</keyword>
<dbReference type="GO" id="GO:0046872">
    <property type="term" value="F:metal ion binding"/>
    <property type="evidence" value="ECO:0007669"/>
    <property type="project" value="UniProtKB-KW"/>
</dbReference>
<dbReference type="InterPro" id="IPR036273">
    <property type="entry name" value="CRAL/TRIO_N_dom_sf"/>
</dbReference>
<dbReference type="GO" id="GO:0005886">
    <property type="term" value="C:plasma membrane"/>
    <property type="evidence" value="ECO:0007669"/>
    <property type="project" value="UniProtKB-SubCell"/>
</dbReference>
<evidence type="ECO:0000256" key="2">
    <source>
        <dbReference type="ARBA" id="ARBA00004651"/>
    </source>
</evidence>
<feature type="domain" description="CRAL-TRIO" evidence="17">
    <location>
        <begin position="1388"/>
        <end position="1547"/>
    </location>
</feature>
<dbReference type="Gene3D" id="2.30.29.30">
    <property type="entry name" value="Pleckstrin-homology domain (PH domain)/Phosphotyrosine-binding domain (PTB)"/>
    <property type="match status" value="1"/>
</dbReference>
<comment type="caution">
    <text evidence="18">The sequence shown here is derived from an EMBL/GenBank/DDBJ whole genome shotgun (WGS) entry which is preliminary data.</text>
</comment>
<comment type="cofactor">
    <cofactor evidence="1">
        <name>Ca(2+)</name>
        <dbReference type="ChEBI" id="CHEBI:29108"/>
    </cofactor>
</comment>
<dbReference type="PROSITE" id="PS50191">
    <property type="entry name" value="CRAL_TRIO"/>
    <property type="match status" value="1"/>
</dbReference>
<dbReference type="GO" id="GO:0016298">
    <property type="term" value="F:lipase activity"/>
    <property type="evidence" value="ECO:0007669"/>
    <property type="project" value="TreeGrafter"/>
</dbReference>
<evidence type="ECO:0000259" key="17">
    <source>
        <dbReference type="PROSITE" id="PS50191"/>
    </source>
</evidence>
<evidence type="ECO:0000313" key="18">
    <source>
        <dbReference type="EMBL" id="CAE7353205.1"/>
    </source>
</evidence>
<evidence type="ECO:0000256" key="11">
    <source>
        <dbReference type="ARBA" id="ARBA00023098"/>
    </source>
</evidence>
<keyword evidence="4" id="KW-0597">Phosphoprotein</keyword>
<evidence type="ECO:0000256" key="3">
    <source>
        <dbReference type="ARBA" id="ARBA00022475"/>
    </source>
</evidence>
<evidence type="ECO:0000256" key="9">
    <source>
        <dbReference type="ARBA" id="ARBA00022963"/>
    </source>
</evidence>
<accession>A0A812PJ05</accession>
<dbReference type="Gene3D" id="3.40.50.1820">
    <property type="entry name" value="alpha/beta hydrolase"/>
    <property type="match status" value="1"/>
</dbReference>
<keyword evidence="8" id="KW-0106">Calcium</keyword>
<organism evidence="18 19">
    <name type="scientific">Symbiodinium natans</name>
    <dbReference type="NCBI Taxonomy" id="878477"/>
    <lineage>
        <taxon>Eukaryota</taxon>
        <taxon>Sar</taxon>
        <taxon>Alveolata</taxon>
        <taxon>Dinophyceae</taxon>
        <taxon>Suessiales</taxon>
        <taxon>Symbiodiniaceae</taxon>
        <taxon>Symbiodinium</taxon>
    </lineage>
</organism>
<dbReference type="CDD" id="cd00170">
    <property type="entry name" value="SEC14"/>
    <property type="match status" value="1"/>
</dbReference>
<keyword evidence="12" id="KW-0472">Membrane</keyword>
<dbReference type="InterPro" id="IPR001251">
    <property type="entry name" value="CRAL-TRIO_dom"/>
</dbReference>
<keyword evidence="6" id="KW-0479">Metal-binding</keyword>
<comment type="subcellular location">
    <subcellularLocation>
        <location evidence="2">Cell membrane</location>
        <topology evidence="2">Multi-pass membrane protein</topology>
    </subcellularLocation>
</comment>
<dbReference type="OrthoDB" id="438440at2759"/>
<dbReference type="Proteomes" id="UP000604046">
    <property type="component" value="Unassembled WGS sequence"/>
</dbReference>
<dbReference type="SUPFAM" id="SSF46938">
    <property type="entry name" value="CRAL/TRIO N-terminal domain"/>
    <property type="match status" value="1"/>
</dbReference>
<dbReference type="Gene3D" id="3.40.525.10">
    <property type="entry name" value="CRAL-TRIO lipid binding domain"/>
    <property type="match status" value="1"/>
</dbReference>
<keyword evidence="9" id="KW-0442">Lipid degradation</keyword>
<keyword evidence="3" id="KW-1003">Cell membrane</keyword>
<evidence type="ECO:0000313" key="19">
    <source>
        <dbReference type="Proteomes" id="UP000604046"/>
    </source>
</evidence>
<evidence type="ECO:0000256" key="5">
    <source>
        <dbReference type="ARBA" id="ARBA00022692"/>
    </source>
</evidence>
<keyword evidence="10" id="KW-1133">Transmembrane helix</keyword>
<name>A0A812PJ05_9DINO</name>
<feature type="region of interest" description="Disordered" evidence="16">
    <location>
        <begin position="476"/>
        <end position="516"/>
    </location>
</feature>
<evidence type="ECO:0000256" key="10">
    <source>
        <dbReference type="ARBA" id="ARBA00022989"/>
    </source>
</evidence>
<evidence type="ECO:0000256" key="1">
    <source>
        <dbReference type="ARBA" id="ARBA00001913"/>
    </source>
</evidence>
<dbReference type="GO" id="GO:0016042">
    <property type="term" value="P:lipid catabolic process"/>
    <property type="evidence" value="ECO:0007669"/>
    <property type="project" value="UniProtKB-KW"/>
</dbReference>
<feature type="compositionally biased region" description="Polar residues" evidence="16">
    <location>
        <begin position="1226"/>
        <end position="1238"/>
    </location>
</feature>
<dbReference type="InterPro" id="IPR002921">
    <property type="entry name" value="Fungal_lipase-type"/>
</dbReference>
<evidence type="ECO:0000256" key="16">
    <source>
        <dbReference type="SAM" id="MobiDB-lite"/>
    </source>
</evidence>
<dbReference type="PANTHER" id="PTHR45792">
    <property type="entry name" value="DIACYLGLYCEROL LIPASE HOMOLOG-RELATED"/>
    <property type="match status" value="1"/>
</dbReference>
<keyword evidence="7" id="KW-0378">Hydrolase</keyword>
<dbReference type="InterPro" id="IPR011993">
    <property type="entry name" value="PH-like_dom_sf"/>
</dbReference>
<protein>
    <recommendedName>
        <fullName evidence="14">sn-1-specific diacylglycerol lipase</fullName>
        <ecNumber evidence="14">3.1.1.116</ecNumber>
    </recommendedName>
</protein>
<keyword evidence="15" id="KW-0175">Coiled coil</keyword>
<feature type="coiled-coil region" evidence="15">
    <location>
        <begin position="1275"/>
        <end position="1309"/>
    </location>
</feature>
<evidence type="ECO:0000256" key="13">
    <source>
        <dbReference type="ARBA" id="ARBA00024531"/>
    </source>
</evidence>
<proteinExistence type="predicted"/>
<keyword evidence="5" id="KW-0812">Transmembrane</keyword>
<dbReference type="SUPFAM" id="SSF52087">
    <property type="entry name" value="CRAL/TRIO domain"/>
    <property type="match status" value="1"/>
</dbReference>
<dbReference type="SUPFAM" id="SSF53474">
    <property type="entry name" value="alpha/beta-Hydrolases"/>
    <property type="match status" value="1"/>
</dbReference>
<dbReference type="InterPro" id="IPR052214">
    <property type="entry name" value="DAG_Lipase-Related"/>
</dbReference>
<dbReference type="InterPro" id="IPR036865">
    <property type="entry name" value="CRAL-TRIO_dom_sf"/>
</dbReference>
<evidence type="ECO:0000256" key="14">
    <source>
        <dbReference type="ARBA" id="ARBA00026104"/>
    </source>
</evidence>
<evidence type="ECO:0000256" key="15">
    <source>
        <dbReference type="SAM" id="Coils"/>
    </source>
</evidence>
<keyword evidence="19" id="KW-1185">Reference proteome</keyword>
<evidence type="ECO:0000256" key="12">
    <source>
        <dbReference type="ARBA" id="ARBA00023136"/>
    </source>
</evidence>
<dbReference type="Pfam" id="PF00650">
    <property type="entry name" value="CRAL_TRIO"/>
    <property type="match status" value="1"/>
</dbReference>
<gene>
    <name evidence="18" type="primary">Dagla</name>
    <name evidence="18" type="ORF">SNAT2548_LOCUS18670</name>
</gene>
<feature type="region of interest" description="Disordered" evidence="16">
    <location>
        <begin position="1198"/>
        <end position="1239"/>
    </location>
</feature>
<dbReference type="Pfam" id="PF01764">
    <property type="entry name" value="Lipase_3"/>
    <property type="match status" value="1"/>
</dbReference>
<evidence type="ECO:0000256" key="4">
    <source>
        <dbReference type="ARBA" id="ARBA00022553"/>
    </source>
</evidence>
<dbReference type="EC" id="3.1.1.116" evidence="14"/>
<evidence type="ECO:0000256" key="7">
    <source>
        <dbReference type="ARBA" id="ARBA00022801"/>
    </source>
</evidence>
<dbReference type="PANTHER" id="PTHR45792:SF8">
    <property type="entry name" value="DIACYLGLYCEROL LIPASE-ALPHA"/>
    <property type="match status" value="1"/>
</dbReference>
<dbReference type="EMBL" id="CAJNDS010002152">
    <property type="protein sequence ID" value="CAE7353205.1"/>
    <property type="molecule type" value="Genomic_DNA"/>
</dbReference>